<feature type="domain" description="DUF7514" evidence="2">
    <location>
        <begin position="11"/>
        <end position="167"/>
    </location>
</feature>
<evidence type="ECO:0000313" key="3">
    <source>
        <dbReference type="EMBL" id="OKL63532.1"/>
    </source>
</evidence>
<feature type="compositionally biased region" description="Basic and acidic residues" evidence="1">
    <location>
        <begin position="302"/>
        <end position="311"/>
    </location>
</feature>
<dbReference type="GeneID" id="31000960"/>
<dbReference type="STRING" id="1441469.A0A1Q5QC49"/>
<feature type="compositionally biased region" description="Basic residues" evidence="1">
    <location>
        <begin position="312"/>
        <end position="321"/>
    </location>
</feature>
<dbReference type="PANTHER" id="PTHR39611:SF2">
    <property type="entry name" value="HYDROXYPROLINE-RICH GLYCOPROTEIN DZ-HRGP"/>
    <property type="match status" value="1"/>
</dbReference>
<sequence>MENERGNNYWGTLINPDKSPAPLLEQLCVGLAQLMVKLDSGSGSSDLTPDKLARFYRQVGANYDTLFLHTKGPALSFIYQSLGCFHTLQPTTNPFEPPSIPALLPTGFVRWQVINLLLCPDEHAQYLQAALGRWDVPNPSTGGTFPKVIPRDAFPEAPDKDMVQWHEIVSQRLEKEHSSSSSSRRHFPAEFVRYYPAAKYPNYPEGGQHFFQRENNNNNHRSHEASSTPMPRAFFDDQPDDARRYRRYRSSDGRPRRRRMFANGSDGRADSRASSRNPSPRQTVSPASTARAPMRSKTTRVRNRESPERKSFYHRHHHHQPMHSSDSSNNDDGLFPQRRYGSTGDQQDGRPSHLSQGRGRRLPRRHSHDATASTYTKGGGRNEEEPDVVYSYKPVRNSHRDRRYGDPGVKFHVRYDESPPDHHGSSVSDRPRSSSNGSSETAWKGWKGSSRTTGRRVSAHE</sequence>
<dbReference type="EMBL" id="LFMY01000002">
    <property type="protein sequence ID" value="OKL63532.1"/>
    <property type="molecule type" value="Genomic_DNA"/>
</dbReference>
<feature type="compositionally biased region" description="Basic residues" evidence="1">
    <location>
        <begin position="358"/>
        <end position="367"/>
    </location>
</feature>
<reference evidence="3 4" key="1">
    <citation type="submission" date="2015-06" db="EMBL/GenBank/DDBJ databases">
        <title>Talaromyces atroroseus IBT 11181 draft genome.</title>
        <authorList>
            <person name="Rasmussen K.B."/>
            <person name="Rasmussen S."/>
            <person name="Petersen B."/>
            <person name="Sicheritz-Ponten T."/>
            <person name="Mortensen U.H."/>
            <person name="Thrane U."/>
        </authorList>
    </citation>
    <scope>NUCLEOTIDE SEQUENCE [LARGE SCALE GENOMIC DNA]</scope>
    <source>
        <strain evidence="3 4">IBT 11181</strain>
    </source>
</reference>
<comment type="caution">
    <text evidence="3">The sequence shown here is derived from an EMBL/GenBank/DDBJ whole genome shotgun (WGS) entry which is preliminary data.</text>
</comment>
<proteinExistence type="predicted"/>
<dbReference type="Proteomes" id="UP000214365">
    <property type="component" value="Unassembled WGS sequence"/>
</dbReference>
<name>A0A1Q5QC49_TALAT</name>
<keyword evidence="4" id="KW-1185">Reference proteome</keyword>
<dbReference type="OrthoDB" id="5420895at2759"/>
<dbReference type="InterPro" id="IPR055936">
    <property type="entry name" value="DUF7514"/>
</dbReference>
<feature type="compositionally biased region" description="Polar residues" evidence="1">
    <location>
        <begin position="277"/>
        <end position="288"/>
    </location>
</feature>
<gene>
    <name evidence="3" type="ORF">UA08_01205</name>
</gene>
<protein>
    <recommendedName>
        <fullName evidence="2">DUF7514 domain-containing protein</fullName>
    </recommendedName>
</protein>
<dbReference type="AlphaFoldDB" id="A0A1Q5QC49"/>
<feature type="compositionally biased region" description="Basic and acidic residues" evidence="1">
    <location>
        <begin position="413"/>
        <end position="432"/>
    </location>
</feature>
<dbReference type="Pfam" id="PF24355">
    <property type="entry name" value="DUF7514"/>
    <property type="match status" value="1"/>
</dbReference>
<organism evidence="3 4">
    <name type="scientific">Talaromyces atroroseus</name>
    <dbReference type="NCBI Taxonomy" id="1441469"/>
    <lineage>
        <taxon>Eukaryota</taxon>
        <taxon>Fungi</taxon>
        <taxon>Dikarya</taxon>
        <taxon>Ascomycota</taxon>
        <taxon>Pezizomycotina</taxon>
        <taxon>Eurotiomycetes</taxon>
        <taxon>Eurotiomycetidae</taxon>
        <taxon>Eurotiales</taxon>
        <taxon>Trichocomaceae</taxon>
        <taxon>Talaromyces</taxon>
        <taxon>Talaromyces sect. Trachyspermi</taxon>
    </lineage>
</organism>
<evidence type="ECO:0000259" key="2">
    <source>
        <dbReference type="Pfam" id="PF24355"/>
    </source>
</evidence>
<feature type="region of interest" description="Disordered" evidence="1">
    <location>
        <begin position="205"/>
        <end position="461"/>
    </location>
</feature>
<dbReference type="RefSeq" id="XP_020123653.1">
    <property type="nucleotide sequence ID" value="XM_020261613.1"/>
</dbReference>
<accession>A0A1Q5QC49</accession>
<evidence type="ECO:0000313" key="4">
    <source>
        <dbReference type="Proteomes" id="UP000214365"/>
    </source>
</evidence>
<dbReference type="PANTHER" id="PTHR39611">
    <property type="entry name" value="HYDROXYPROLINE-RICH GLYCOPROTEIN DZ-HRGP-RELATED"/>
    <property type="match status" value="1"/>
</dbReference>
<evidence type="ECO:0000256" key="1">
    <source>
        <dbReference type="SAM" id="MobiDB-lite"/>
    </source>
</evidence>